<evidence type="ECO:0000313" key="4">
    <source>
        <dbReference type="Proteomes" id="UP000267430"/>
    </source>
</evidence>
<reference evidence="3 4" key="1">
    <citation type="submission" date="2018-12" db="EMBL/GenBank/DDBJ databases">
        <title>Bacillus chawlae sp. nov., Bacillus glennii sp. nov., and Bacillus saganii sp. nov. Isolated from the Vehicle Assembly Building at Kennedy Space Center where the Viking Spacecraft were Assembled.</title>
        <authorList>
            <person name="Seuylemezian A."/>
            <person name="Vaishampayan P."/>
        </authorList>
    </citation>
    <scope>NUCLEOTIDE SEQUENCE [LARGE SCALE GENOMIC DNA]</scope>
    <source>
        <strain evidence="3 4">L5</strain>
    </source>
</reference>
<evidence type="ECO:0000256" key="2">
    <source>
        <dbReference type="SAM" id="Phobius"/>
    </source>
</evidence>
<protein>
    <submittedName>
        <fullName evidence="3">Uncharacterized protein</fullName>
    </submittedName>
</protein>
<sequence length="146" mass="16938">MESLLEFLFGNSLLIIILIGVISTFLGKRKKTDETSGRDRRMTIPDVIRETLEKQSAPAKRHNEQTEWPERTKISDIEVKLEQARDVLEQKLPDPAKSPVIYHKSIEETEISDYKPNLHFDRQKLIDGIIMSEVLGPPKSRMNKRR</sequence>
<evidence type="ECO:0000313" key="3">
    <source>
        <dbReference type="EMBL" id="RUQ28455.1"/>
    </source>
</evidence>
<keyword evidence="2" id="KW-0472">Membrane</keyword>
<dbReference type="AlphaFoldDB" id="A0A433HJS1"/>
<keyword evidence="2" id="KW-1133">Transmembrane helix</keyword>
<name>A0A433HJS1_9BACI</name>
<keyword evidence="4" id="KW-1185">Reference proteome</keyword>
<dbReference type="EMBL" id="RYZZ01000016">
    <property type="protein sequence ID" value="RUQ28455.1"/>
    <property type="molecule type" value="Genomic_DNA"/>
</dbReference>
<proteinExistence type="predicted"/>
<feature type="transmembrane region" description="Helical" evidence="2">
    <location>
        <begin position="6"/>
        <end position="26"/>
    </location>
</feature>
<keyword evidence="2" id="KW-0812">Transmembrane</keyword>
<dbReference type="OrthoDB" id="2967741at2"/>
<evidence type="ECO:0000256" key="1">
    <source>
        <dbReference type="SAM" id="MobiDB-lite"/>
    </source>
</evidence>
<dbReference type="Proteomes" id="UP000267430">
    <property type="component" value="Unassembled WGS sequence"/>
</dbReference>
<gene>
    <name evidence="3" type="ORF">ELQ35_12790</name>
</gene>
<comment type="caution">
    <text evidence="3">The sequence shown here is derived from an EMBL/GenBank/DDBJ whole genome shotgun (WGS) entry which is preliminary data.</text>
</comment>
<organism evidence="3 4">
    <name type="scientific">Peribacillus cavernae</name>
    <dbReference type="NCBI Taxonomy" id="1674310"/>
    <lineage>
        <taxon>Bacteria</taxon>
        <taxon>Bacillati</taxon>
        <taxon>Bacillota</taxon>
        <taxon>Bacilli</taxon>
        <taxon>Bacillales</taxon>
        <taxon>Bacillaceae</taxon>
        <taxon>Peribacillus</taxon>
    </lineage>
</organism>
<feature type="region of interest" description="Disordered" evidence="1">
    <location>
        <begin position="49"/>
        <end position="71"/>
    </location>
</feature>
<feature type="compositionally biased region" description="Basic and acidic residues" evidence="1">
    <location>
        <begin position="61"/>
        <end position="71"/>
    </location>
</feature>
<dbReference type="RefSeq" id="WP_126865216.1">
    <property type="nucleotide sequence ID" value="NZ_JAUSTX010000003.1"/>
</dbReference>
<accession>A0A433HJS1</accession>